<feature type="region of interest" description="Disordered" evidence="1">
    <location>
        <begin position="12"/>
        <end position="36"/>
    </location>
</feature>
<dbReference type="PANTHER" id="PTHR37223:SF1">
    <property type="entry name" value="OS08G0528601 PROTEIN"/>
    <property type="match status" value="1"/>
</dbReference>
<feature type="compositionally biased region" description="Basic and acidic residues" evidence="1">
    <location>
        <begin position="16"/>
        <end position="36"/>
    </location>
</feature>
<dbReference type="GO" id="GO:0006979">
    <property type="term" value="P:response to oxidative stress"/>
    <property type="evidence" value="ECO:0007669"/>
    <property type="project" value="TreeGrafter"/>
</dbReference>
<feature type="transmembrane region" description="Helical" evidence="2">
    <location>
        <begin position="52"/>
        <end position="77"/>
    </location>
</feature>
<sequence>MELYCLNNVAAQAEGGGEREREREREGERMRGRGAVDSKRKKPSWLTQAVSAVFSFVRLAEFEILFILFFVIAFLIFKDLMSRPEYNQIMVKKPGGPDYLPF</sequence>
<dbReference type="PANTHER" id="PTHR37223">
    <property type="entry name" value="OS08G0528601 PROTEIN"/>
    <property type="match status" value="1"/>
</dbReference>
<gene>
    <name evidence="3" type="ORF">Nepgr_001377</name>
</gene>
<name>A0AAD3RXI9_NEPGR</name>
<dbReference type="AlphaFoldDB" id="A0AAD3RXI9"/>
<organism evidence="3 4">
    <name type="scientific">Nepenthes gracilis</name>
    <name type="common">Slender pitcher plant</name>
    <dbReference type="NCBI Taxonomy" id="150966"/>
    <lineage>
        <taxon>Eukaryota</taxon>
        <taxon>Viridiplantae</taxon>
        <taxon>Streptophyta</taxon>
        <taxon>Embryophyta</taxon>
        <taxon>Tracheophyta</taxon>
        <taxon>Spermatophyta</taxon>
        <taxon>Magnoliopsida</taxon>
        <taxon>eudicotyledons</taxon>
        <taxon>Gunneridae</taxon>
        <taxon>Pentapetalae</taxon>
        <taxon>Caryophyllales</taxon>
        <taxon>Nepenthaceae</taxon>
        <taxon>Nepenthes</taxon>
    </lineage>
</organism>
<comment type="caution">
    <text evidence="3">The sequence shown here is derived from an EMBL/GenBank/DDBJ whole genome shotgun (WGS) entry which is preliminary data.</text>
</comment>
<evidence type="ECO:0000313" key="4">
    <source>
        <dbReference type="Proteomes" id="UP001279734"/>
    </source>
</evidence>
<dbReference type="EMBL" id="BSYO01000001">
    <property type="protein sequence ID" value="GMG99537.1"/>
    <property type="molecule type" value="Genomic_DNA"/>
</dbReference>
<evidence type="ECO:0000256" key="1">
    <source>
        <dbReference type="SAM" id="MobiDB-lite"/>
    </source>
</evidence>
<proteinExistence type="predicted"/>
<keyword evidence="2" id="KW-0812">Transmembrane</keyword>
<keyword evidence="4" id="KW-1185">Reference proteome</keyword>
<dbReference type="Proteomes" id="UP001279734">
    <property type="component" value="Unassembled WGS sequence"/>
</dbReference>
<evidence type="ECO:0000313" key="3">
    <source>
        <dbReference type="EMBL" id="GMG99537.1"/>
    </source>
</evidence>
<keyword evidence="2" id="KW-0472">Membrane</keyword>
<evidence type="ECO:0000256" key="2">
    <source>
        <dbReference type="SAM" id="Phobius"/>
    </source>
</evidence>
<reference evidence="3" key="1">
    <citation type="submission" date="2023-05" db="EMBL/GenBank/DDBJ databases">
        <title>Nepenthes gracilis genome sequencing.</title>
        <authorList>
            <person name="Fukushima K."/>
        </authorList>
    </citation>
    <scope>NUCLEOTIDE SEQUENCE</scope>
    <source>
        <strain evidence="3">SING2019-196</strain>
    </source>
</reference>
<protein>
    <submittedName>
        <fullName evidence="3">Uncharacterized protein</fullName>
    </submittedName>
</protein>
<keyword evidence="2" id="KW-1133">Transmembrane helix</keyword>
<accession>A0AAD3RXI9</accession>